<keyword evidence="2" id="KW-1185">Reference proteome</keyword>
<reference evidence="2" key="1">
    <citation type="journal article" date="2013" name="Nature">
        <title>Draft genome of the wheat A-genome progenitor Triticum urartu.</title>
        <authorList>
            <person name="Ling H.Q."/>
            <person name="Zhao S."/>
            <person name="Liu D."/>
            <person name="Wang J."/>
            <person name="Sun H."/>
            <person name="Zhang C."/>
            <person name="Fan H."/>
            <person name="Li D."/>
            <person name="Dong L."/>
            <person name="Tao Y."/>
            <person name="Gao C."/>
            <person name="Wu H."/>
            <person name="Li Y."/>
            <person name="Cui Y."/>
            <person name="Guo X."/>
            <person name="Zheng S."/>
            <person name="Wang B."/>
            <person name="Yu K."/>
            <person name="Liang Q."/>
            <person name="Yang W."/>
            <person name="Lou X."/>
            <person name="Chen J."/>
            <person name="Feng M."/>
            <person name="Jian J."/>
            <person name="Zhang X."/>
            <person name="Luo G."/>
            <person name="Jiang Y."/>
            <person name="Liu J."/>
            <person name="Wang Z."/>
            <person name="Sha Y."/>
            <person name="Zhang B."/>
            <person name="Wu H."/>
            <person name="Tang D."/>
            <person name="Shen Q."/>
            <person name="Xue P."/>
            <person name="Zou S."/>
            <person name="Wang X."/>
            <person name="Liu X."/>
            <person name="Wang F."/>
            <person name="Yang Y."/>
            <person name="An X."/>
            <person name="Dong Z."/>
            <person name="Zhang K."/>
            <person name="Zhang X."/>
            <person name="Luo M.C."/>
            <person name="Dvorak J."/>
            <person name="Tong Y."/>
            <person name="Wang J."/>
            <person name="Yang H."/>
            <person name="Li Z."/>
            <person name="Wang D."/>
            <person name="Zhang A."/>
            <person name="Wang J."/>
        </authorList>
    </citation>
    <scope>NUCLEOTIDE SEQUENCE</scope>
    <source>
        <strain evidence="2">cv. G1812</strain>
    </source>
</reference>
<sequence>MLMLSISRADDKRLESEAAHCLP</sequence>
<name>A0A8R7TBH4_TRIUA</name>
<protein>
    <submittedName>
        <fullName evidence="1">Uncharacterized protein</fullName>
    </submittedName>
</protein>
<proteinExistence type="predicted"/>
<reference evidence="1" key="3">
    <citation type="submission" date="2022-06" db="UniProtKB">
        <authorList>
            <consortium name="EnsemblPlants"/>
        </authorList>
    </citation>
    <scope>IDENTIFICATION</scope>
</reference>
<accession>A0A8R7TBH4</accession>
<dbReference type="Gramene" id="TuG1812G0100004755.01.T01">
    <property type="protein sequence ID" value="TuG1812G0100004755.01.T01.cds319021"/>
    <property type="gene ID" value="TuG1812G0100004755.01"/>
</dbReference>
<dbReference type="AlphaFoldDB" id="A0A8R7TBH4"/>
<organism evidence="1 2">
    <name type="scientific">Triticum urartu</name>
    <name type="common">Red wild einkorn</name>
    <name type="synonym">Crithodium urartu</name>
    <dbReference type="NCBI Taxonomy" id="4572"/>
    <lineage>
        <taxon>Eukaryota</taxon>
        <taxon>Viridiplantae</taxon>
        <taxon>Streptophyta</taxon>
        <taxon>Embryophyta</taxon>
        <taxon>Tracheophyta</taxon>
        <taxon>Spermatophyta</taxon>
        <taxon>Magnoliopsida</taxon>
        <taxon>Liliopsida</taxon>
        <taxon>Poales</taxon>
        <taxon>Poaceae</taxon>
        <taxon>BOP clade</taxon>
        <taxon>Pooideae</taxon>
        <taxon>Triticodae</taxon>
        <taxon>Triticeae</taxon>
        <taxon>Triticinae</taxon>
        <taxon>Triticum</taxon>
    </lineage>
</organism>
<evidence type="ECO:0000313" key="2">
    <source>
        <dbReference type="Proteomes" id="UP000015106"/>
    </source>
</evidence>
<dbReference type="EnsemblPlants" id="TuG1812G0100004755.01.T01">
    <property type="protein sequence ID" value="TuG1812G0100004755.01.T01.cds319021"/>
    <property type="gene ID" value="TuG1812G0100004755.01"/>
</dbReference>
<reference evidence="1" key="2">
    <citation type="submission" date="2018-03" db="EMBL/GenBank/DDBJ databases">
        <title>The Triticum urartu genome reveals the dynamic nature of wheat genome evolution.</title>
        <authorList>
            <person name="Ling H."/>
            <person name="Ma B."/>
            <person name="Shi X."/>
            <person name="Liu H."/>
            <person name="Dong L."/>
            <person name="Sun H."/>
            <person name="Cao Y."/>
            <person name="Gao Q."/>
            <person name="Zheng S."/>
            <person name="Li Y."/>
            <person name="Yu Y."/>
            <person name="Du H."/>
            <person name="Qi M."/>
            <person name="Li Y."/>
            <person name="Yu H."/>
            <person name="Cui Y."/>
            <person name="Wang N."/>
            <person name="Chen C."/>
            <person name="Wu H."/>
            <person name="Zhao Y."/>
            <person name="Zhang J."/>
            <person name="Li Y."/>
            <person name="Zhou W."/>
            <person name="Zhang B."/>
            <person name="Hu W."/>
            <person name="Eijk M."/>
            <person name="Tang J."/>
            <person name="Witsenboer H."/>
            <person name="Zhao S."/>
            <person name="Li Z."/>
            <person name="Zhang A."/>
            <person name="Wang D."/>
            <person name="Liang C."/>
        </authorList>
    </citation>
    <scope>NUCLEOTIDE SEQUENCE [LARGE SCALE GENOMIC DNA]</scope>
    <source>
        <strain evidence="1">cv. G1812</strain>
    </source>
</reference>
<dbReference type="Proteomes" id="UP000015106">
    <property type="component" value="Chromosome 1"/>
</dbReference>
<evidence type="ECO:0000313" key="1">
    <source>
        <dbReference type="EnsemblPlants" id="TuG1812G0100004755.01.T01.cds319021"/>
    </source>
</evidence>